<protein>
    <recommendedName>
        <fullName evidence="2">histidine kinase</fullName>
        <ecNumber evidence="2">2.7.13.3</ecNumber>
    </recommendedName>
</protein>
<keyword evidence="4" id="KW-0808">Transferase</keyword>
<dbReference type="Gene3D" id="3.30.565.10">
    <property type="entry name" value="Histidine kinase-like ATPase, C-terminal domain"/>
    <property type="match status" value="1"/>
</dbReference>
<dbReference type="Pfam" id="PF02518">
    <property type="entry name" value="HATPase_c"/>
    <property type="match status" value="1"/>
</dbReference>
<evidence type="ECO:0000259" key="9">
    <source>
        <dbReference type="PROSITE" id="PS50109"/>
    </source>
</evidence>
<feature type="region of interest" description="Disordered" evidence="7">
    <location>
        <begin position="502"/>
        <end position="529"/>
    </location>
</feature>
<comment type="catalytic activity">
    <reaction evidence="1">
        <text>ATP + protein L-histidine = ADP + protein N-phospho-L-histidine.</text>
        <dbReference type="EC" id="2.7.13.3"/>
    </reaction>
</comment>
<dbReference type="InterPro" id="IPR050736">
    <property type="entry name" value="Sensor_HK_Regulatory"/>
</dbReference>
<keyword evidence="5 10" id="KW-0418">Kinase</keyword>
<keyword evidence="11" id="KW-1185">Reference proteome</keyword>
<dbReference type="Pfam" id="PF00512">
    <property type="entry name" value="HisKA"/>
    <property type="match status" value="1"/>
</dbReference>
<organism evidence="10 11">
    <name type="scientific">Xaviernesmea rhizosphaerae</name>
    <dbReference type="NCBI Taxonomy" id="1672749"/>
    <lineage>
        <taxon>Bacteria</taxon>
        <taxon>Pseudomonadati</taxon>
        <taxon>Pseudomonadota</taxon>
        <taxon>Alphaproteobacteria</taxon>
        <taxon>Hyphomicrobiales</taxon>
        <taxon>Rhizobiaceae</taxon>
        <taxon>Rhizobium/Agrobacterium group</taxon>
        <taxon>Xaviernesmea</taxon>
    </lineage>
</organism>
<proteinExistence type="predicted"/>
<evidence type="ECO:0000313" key="11">
    <source>
        <dbReference type="Proteomes" id="UP000192652"/>
    </source>
</evidence>
<dbReference type="InterPro" id="IPR004358">
    <property type="entry name" value="Sig_transdc_His_kin-like_C"/>
</dbReference>
<dbReference type="SMART" id="SM00387">
    <property type="entry name" value="HATPase_c"/>
    <property type="match status" value="1"/>
</dbReference>
<evidence type="ECO:0000256" key="6">
    <source>
        <dbReference type="ARBA" id="ARBA00023012"/>
    </source>
</evidence>
<dbReference type="InterPro" id="IPR036097">
    <property type="entry name" value="HisK_dim/P_sf"/>
</dbReference>
<name>A0ABX3PGT7_9HYPH</name>
<accession>A0ABX3PGT7</accession>
<keyword evidence="6" id="KW-0902">Two-component regulatory system</keyword>
<evidence type="ECO:0000256" key="4">
    <source>
        <dbReference type="ARBA" id="ARBA00022679"/>
    </source>
</evidence>
<dbReference type="CDD" id="cd16922">
    <property type="entry name" value="HATPase_EvgS-ArcB-TorS-like"/>
    <property type="match status" value="1"/>
</dbReference>
<reference evidence="10 11" key="1">
    <citation type="journal article" date="2017" name="Antonie Van Leeuwenhoek">
        <title>Rhizobium rhizosphaerae sp. nov., a novel species isolated from rice rhizosphere.</title>
        <authorList>
            <person name="Zhao J.J."/>
            <person name="Zhang J."/>
            <person name="Zhang R.J."/>
            <person name="Zhang C.W."/>
            <person name="Yin H.Q."/>
            <person name="Zhang X.X."/>
        </authorList>
    </citation>
    <scope>NUCLEOTIDE SEQUENCE [LARGE SCALE GENOMIC DNA]</scope>
    <source>
        <strain evidence="10 11">RD15</strain>
    </source>
</reference>
<keyword evidence="3" id="KW-0597">Phosphoprotein</keyword>
<dbReference type="Proteomes" id="UP000192652">
    <property type="component" value="Unassembled WGS sequence"/>
</dbReference>
<sequence length="529" mass="56658">MSVLRSMCERVAERVDAVARKWLSRPTAKDDVTPAELMVVRRVGLGAVVALPLFPAALATLVPASIALPAGSALALAGALFSGVAGIALVRRIAGDRPDLTELAPVRDPADDLAIYDRFVGLVTVHDRAGHVLAVRGRDQAAYTQWMRPLAGRGFLDHIHVSDRILFLRALDGLRQGAGSQSVELRFERATLSGEQTQFVHMRCDMTALCGPDDAMTVVVQTRDMSAEVLLRQEAAEKAAQAESANEAKRRFLAAVSHELRTPLNAIMGFSDVLAGEYFGRLENDRQREYVSLIHQSGSHLLSVVNTMLDMSRIEAGRYELIAEPFEVRGVVKACEAMLKLQAENKGVQLTSRIARSVGELNADRRAVQQILINLVCNAIKFTDRGGLVTVDAEADGDQIRLVVSDTGIGMAADKIALIGQPFMQIDNAYSRSYEGTGLGLALVKGLVALHGGRLTVESRPGEGTVMTVTLPVDGSGIVPQPEAQLVPPAPVEFPPRLTTRVDGGRQAAPGEVALRQGGTAHGPQAKSA</sequence>
<dbReference type="SUPFAM" id="SSF55874">
    <property type="entry name" value="ATPase domain of HSP90 chaperone/DNA topoisomerase II/histidine kinase"/>
    <property type="match status" value="1"/>
</dbReference>
<evidence type="ECO:0000256" key="8">
    <source>
        <dbReference type="SAM" id="Phobius"/>
    </source>
</evidence>
<feature type="domain" description="Histidine kinase" evidence="9">
    <location>
        <begin position="255"/>
        <end position="475"/>
    </location>
</feature>
<evidence type="ECO:0000313" key="10">
    <source>
        <dbReference type="EMBL" id="OQP87390.1"/>
    </source>
</evidence>
<gene>
    <name evidence="10" type="ORF">BTR14_05500</name>
</gene>
<dbReference type="CDD" id="cd00082">
    <property type="entry name" value="HisKA"/>
    <property type="match status" value="1"/>
</dbReference>
<evidence type="ECO:0000256" key="2">
    <source>
        <dbReference type="ARBA" id="ARBA00012438"/>
    </source>
</evidence>
<feature type="transmembrane region" description="Helical" evidence="8">
    <location>
        <begin position="43"/>
        <end position="66"/>
    </location>
</feature>
<dbReference type="InterPro" id="IPR003594">
    <property type="entry name" value="HATPase_dom"/>
</dbReference>
<dbReference type="GO" id="GO:0016301">
    <property type="term" value="F:kinase activity"/>
    <property type="evidence" value="ECO:0007669"/>
    <property type="project" value="UniProtKB-KW"/>
</dbReference>
<keyword evidence="8" id="KW-0472">Membrane</keyword>
<dbReference type="PANTHER" id="PTHR43711">
    <property type="entry name" value="TWO-COMPONENT HISTIDINE KINASE"/>
    <property type="match status" value="1"/>
</dbReference>
<evidence type="ECO:0000256" key="5">
    <source>
        <dbReference type="ARBA" id="ARBA00022777"/>
    </source>
</evidence>
<dbReference type="EMBL" id="MSPX01000003">
    <property type="protein sequence ID" value="OQP87390.1"/>
    <property type="molecule type" value="Genomic_DNA"/>
</dbReference>
<dbReference type="PRINTS" id="PR00344">
    <property type="entry name" value="BCTRLSENSOR"/>
</dbReference>
<dbReference type="InterPro" id="IPR003661">
    <property type="entry name" value="HisK_dim/P_dom"/>
</dbReference>
<evidence type="ECO:0000256" key="1">
    <source>
        <dbReference type="ARBA" id="ARBA00000085"/>
    </source>
</evidence>
<dbReference type="SUPFAM" id="SSF47384">
    <property type="entry name" value="Homodimeric domain of signal transducing histidine kinase"/>
    <property type="match status" value="1"/>
</dbReference>
<evidence type="ECO:0000256" key="3">
    <source>
        <dbReference type="ARBA" id="ARBA00022553"/>
    </source>
</evidence>
<dbReference type="SMART" id="SM00388">
    <property type="entry name" value="HisKA"/>
    <property type="match status" value="1"/>
</dbReference>
<dbReference type="PROSITE" id="PS50109">
    <property type="entry name" value="HIS_KIN"/>
    <property type="match status" value="1"/>
</dbReference>
<comment type="caution">
    <text evidence="10">The sequence shown here is derived from an EMBL/GenBank/DDBJ whole genome shotgun (WGS) entry which is preliminary data.</text>
</comment>
<dbReference type="EC" id="2.7.13.3" evidence="2"/>
<evidence type="ECO:0000256" key="7">
    <source>
        <dbReference type="SAM" id="MobiDB-lite"/>
    </source>
</evidence>
<dbReference type="InterPro" id="IPR005467">
    <property type="entry name" value="His_kinase_dom"/>
</dbReference>
<keyword evidence="8" id="KW-1133">Transmembrane helix</keyword>
<dbReference type="PANTHER" id="PTHR43711:SF26">
    <property type="entry name" value="SENSOR HISTIDINE KINASE RCSC"/>
    <property type="match status" value="1"/>
</dbReference>
<dbReference type="Gene3D" id="1.10.287.130">
    <property type="match status" value="1"/>
</dbReference>
<dbReference type="InterPro" id="IPR036890">
    <property type="entry name" value="HATPase_C_sf"/>
</dbReference>
<keyword evidence="8" id="KW-0812">Transmembrane</keyword>